<dbReference type="AlphaFoldDB" id="Q9PQG9"/>
<dbReference type="STRING" id="273119.UU322"/>
<dbReference type="EnsemblBacteria" id="AAF30731">
    <property type="protein sequence ID" value="AAF30731"/>
    <property type="gene ID" value="UU322"/>
</dbReference>
<accession>Q9PQG9</accession>
<feature type="transmembrane region" description="Helical" evidence="1">
    <location>
        <begin position="97"/>
        <end position="117"/>
    </location>
</feature>
<sequence>MLIILMNYLKKLNNKKINYPMLKKQNKNKEQHWLEKHLRQKTGLIISWSIIFGVLVLLSIGFGLILHFFNSNNLSIQLSFIINLNKYLVNITKILDYIGFALIYLPIIFLLGCWITGINGVHESLYYHVFIWLFYFISVILLIITICLSIATHIYY</sequence>
<organism evidence="2 3">
    <name type="scientific">Ureaplasma parvum serovar 3 (strain ATCC 700970)</name>
    <dbReference type="NCBI Taxonomy" id="273119"/>
    <lineage>
        <taxon>Bacteria</taxon>
        <taxon>Bacillati</taxon>
        <taxon>Mycoplasmatota</taxon>
        <taxon>Mycoplasmoidales</taxon>
        <taxon>Mycoplasmoidaceae</taxon>
        <taxon>Ureaplasma</taxon>
    </lineage>
</organism>
<dbReference type="EMBL" id="AF222894">
    <property type="protein sequence ID" value="AAF30731.1"/>
    <property type="molecule type" value="Genomic_DNA"/>
</dbReference>
<evidence type="ECO:0000313" key="3">
    <source>
        <dbReference type="Proteomes" id="UP000000423"/>
    </source>
</evidence>
<keyword evidence="3" id="KW-1185">Reference proteome</keyword>
<gene>
    <name evidence="2" type="ordered locus">UU322</name>
</gene>
<keyword evidence="2" id="KW-0449">Lipoprotein</keyword>
<name>Q9PQG9_UREPA</name>
<evidence type="ECO:0000256" key="1">
    <source>
        <dbReference type="SAM" id="Phobius"/>
    </source>
</evidence>
<protein>
    <submittedName>
        <fullName evidence="2">Unique hypothetical membrane lipoprotein</fullName>
    </submittedName>
</protein>
<dbReference type="KEGG" id="uur:UU322"/>
<keyword evidence="1" id="KW-0472">Membrane</keyword>
<evidence type="ECO:0000313" key="2">
    <source>
        <dbReference type="EMBL" id="AAF30731.1"/>
    </source>
</evidence>
<dbReference type="Proteomes" id="UP000000423">
    <property type="component" value="Chromosome"/>
</dbReference>
<keyword evidence="1" id="KW-1133">Transmembrane helix</keyword>
<feature type="transmembrane region" description="Helical" evidence="1">
    <location>
        <begin position="129"/>
        <end position="155"/>
    </location>
</feature>
<dbReference type="HOGENOM" id="CLU_1874551_0_0_14"/>
<reference evidence="2 3" key="1">
    <citation type="journal article" date="2000" name="Nature">
        <title>The complete sequence of the mucosal pathogen Ureaplasma urealyticum.</title>
        <authorList>
            <person name="Glass J.I."/>
            <person name="Lefkowitz E.J."/>
            <person name="Glass J.S."/>
            <person name="Heiner C.R."/>
            <person name="Chen E.Y."/>
            <person name="Cassell G.H."/>
        </authorList>
    </citation>
    <scope>NUCLEOTIDE SEQUENCE [LARGE SCALE GENOMIC DNA]</scope>
    <source>
        <strain evidence="2 3">ATCC 700970</strain>
    </source>
</reference>
<proteinExistence type="predicted"/>
<feature type="transmembrane region" description="Helical" evidence="1">
    <location>
        <begin position="44"/>
        <end position="69"/>
    </location>
</feature>
<keyword evidence="1" id="KW-0812">Transmembrane</keyword>